<feature type="signal peptide" evidence="2">
    <location>
        <begin position="1"/>
        <end position="34"/>
    </location>
</feature>
<dbReference type="Pfam" id="PF13511">
    <property type="entry name" value="DUF4124"/>
    <property type="match status" value="1"/>
</dbReference>
<dbReference type="RefSeq" id="WP_303550100.1">
    <property type="nucleotide sequence ID" value="NZ_JAUOPG010000005.1"/>
</dbReference>
<dbReference type="InterPro" id="IPR025392">
    <property type="entry name" value="DUF4124"/>
</dbReference>
<feature type="chain" id="PRO_5043555215" evidence="2">
    <location>
        <begin position="35"/>
        <end position="176"/>
    </location>
</feature>
<protein>
    <submittedName>
        <fullName evidence="4">DUF4124 domain-containing protein</fullName>
    </submittedName>
</protein>
<gene>
    <name evidence="4" type="ORF">Q4490_09390</name>
</gene>
<dbReference type="Proteomes" id="UP001169862">
    <property type="component" value="Unassembled WGS sequence"/>
</dbReference>
<comment type="caution">
    <text evidence="4">The sequence shown here is derived from an EMBL/GenBank/DDBJ whole genome shotgun (WGS) entry which is preliminary data.</text>
</comment>
<evidence type="ECO:0000313" key="4">
    <source>
        <dbReference type="EMBL" id="MDO6453778.1"/>
    </source>
</evidence>
<feature type="domain" description="DUF4124" evidence="3">
    <location>
        <begin position="23"/>
        <end position="75"/>
    </location>
</feature>
<keyword evidence="2" id="KW-0732">Signal</keyword>
<dbReference type="AlphaFoldDB" id="A0AAW7XHI5"/>
<sequence>MPNHTQPASTSYIFCLAKPLLCLAAILSVPPAFAEVYKWKDANGKLHFSSVPPKVSESNKTTPNVEKMELKVAPPDRQNAYRQQRLLDQASYERERQERKKDRLLSRADSARKRDASEEEYREEQCEHYKEQYADIRDKDTLKAIHPLTGNTMKFSGQSAEEIRDSIKQKRDEYCD</sequence>
<organism evidence="4 5">
    <name type="scientific">Neptunomonas phycophila</name>
    <dbReference type="NCBI Taxonomy" id="1572645"/>
    <lineage>
        <taxon>Bacteria</taxon>
        <taxon>Pseudomonadati</taxon>
        <taxon>Pseudomonadota</taxon>
        <taxon>Gammaproteobacteria</taxon>
        <taxon>Oceanospirillales</taxon>
        <taxon>Oceanospirillaceae</taxon>
        <taxon>Neptunomonas</taxon>
    </lineage>
</organism>
<reference evidence="4" key="1">
    <citation type="submission" date="2023-07" db="EMBL/GenBank/DDBJ databases">
        <title>Genome content predicts the carbon catabolic preferences of heterotrophic bacteria.</title>
        <authorList>
            <person name="Gralka M."/>
        </authorList>
    </citation>
    <scope>NUCLEOTIDE SEQUENCE</scope>
    <source>
        <strain evidence="4">I2M16</strain>
    </source>
</reference>
<feature type="compositionally biased region" description="Basic and acidic residues" evidence="1">
    <location>
        <begin position="161"/>
        <end position="176"/>
    </location>
</feature>
<feature type="compositionally biased region" description="Polar residues" evidence="1">
    <location>
        <begin position="150"/>
        <end position="159"/>
    </location>
</feature>
<feature type="compositionally biased region" description="Basic and acidic residues" evidence="1">
    <location>
        <begin position="91"/>
        <end position="116"/>
    </location>
</feature>
<evidence type="ECO:0000256" key="1">
    <source>
        <dbReference type="SAM" id="MobiDB-lite"/>
    </source>
</evidence>
<evidence type="ECO:0000259" key="3">
    <source>
        <dbReference type="Pfam" id="PF13511"/>
    </source>
</evidence>
<dbReference type="EMBL" id="JAUOPG010000005">
    <property type="protein sequence ID" value="MDO6453778.1"/>
    <property type="molecule type" value="Genomic_DNA"/>
</dbReference>
<proteinExistence type="predicted"/>
<feature type="region of interest" description="Disordered" evidence="1">
    <location>
        <begin position="48"/>
        <end position="124"/>
    </location>
</feature>
<name>A0AAW7XHI5_9GAMM</name>
<evidence type="ECO:0000313" key="5">
    <source>
        <dbReference type="Proteomes" id="UP001169862"/>
    </source>
</evidence>
<feature type="region of interest" description="Disordered" evidence="1">
    <location>
        <begin position="150"/>
        <end position="176"/>
    </location>
</feature>
<accession>A0AAW7XHI5</accession>
<evidence type="ECO:0000256" key="2">
    <source>
        <dbReference type="SAM" id="SignalP"/>
    </source>
</evidence>